<dbReference type="Gene3D" id="3.40.50.300">
    <property type="entry name" value="P-loop containing nucleotide triphosphate hydrolases"/>
    <property type="match status" value="1"/>
</dbReference>
<feature type="transmembrane region" description="Helical" evidence="8">
    <location>
        <begin position="40"/>
        <end position="59"/>
    </location>
</feature>
<dbReference type="PROSITE" id="PS50893">
    <property type="entry name" value="ABC_TRANSPORTER_2"/>
    <property type="match status" value="1"/>
</dbReference>
<evidence type="ECO:0000259" key="9">
    <source>
        <dbReference type="PROSITE" id="PS50893"/>
    </source>
</evidence>
<keyword evidence="12" id="KW-1185">Reference proteome</keyword>
<evidence type="ECO:0000256" key="1">
    <source>
        <dbReference type="ARBA" id="ARBA00004651"/>
    </source>
</evidence>
<keyword evidence="2 8" id="KW-0812">Transmembrane</keyword>
<organism evidence="11 12">
    <name type="scientific">Nosocomiicoccus ampullae</name>
    <dbReference type="NCBI Taxonomy" id="489910"/>
    <lineage>
        <taxon>Bacteria</taxon>
        <taxon>Bacillati</taxon>
        <taxon>Bacillota</taxon>
        <taxon>Bacilli</taxon>
        <taxon>Bacillales</taxon>
        <taxon>Staphylococcaceae</taxon>
        <taxon>Nosocomiicoccus</taxon>
    </lineage>
</organism>
<dbReference type="PANTHER" id="PTHR24221:SF654">
    <property type="entry name" value="ATP-BINDING CASSETTE SUB-FAMILY B MEMBER 6"/>
    <property type="match status" value="1"/>
</dbReference>
<accession>A0A9Q2CZH4</accession>
<dbReference type="InterPro" id="IPR003439">
    <property type="entry name" value="ABC_transporter-like_ATP-bd"/>
</dbReference>
<evidence type="ECO:0000256" key="7">
    <source>
        <dbReference type="ARBA" id="ARBA00025074"/>
    </source>
</evidence>
<dbReference type="EMBL" id="JACHHF010000003">
    <property type="protein sequence ID" value="MBB5175694.1"/>
    <property type="molecule type" value="Genomic_DNA"/>
</dbReference>
<keyword evidence="5 8" id="KW-1133">Transmembrane helix</keyword>
<keyword evidence="4 11" id="KW-0067">ATP-binding</keyword>
<reference evidence="11 12" key="1">
    <citation type="submission" date="2020-08" db="EMBL/GenBank/DDBJ databases">
        <title>Genomic Encyclopedia of Type Strains, Phase IV (KMG-IV): sequencing the most valuable type-strain genomes for metagenomic binning, comparative biology and taxonomic classification.</title>
        <authorList>
            <person name="Goeker M."/>
        </authorList>
    </citation>
    <scope>NUCLEOTIDE SEQUENCE [LARGE SCALE GENOMIC DNA]</scope>
    <source>
        <strain evidence="11 12">DSM 19163</strain>
    </source>
</reference>
<dbReference type="GO" id="GO:0140359">
    <property type="term" value="F:ABC-type transporter activity"/>
    <property type="evidence" value="ECO:0007669"/>
    <property type="project" value="InterPro"/>
</dbReference>
<comment type="caution">
    <text evidence="11">The sequence shown here is derived from an EMBL/GenBank/DDBJ whole genome shotgun (WGS) entry which is preliminary data.</text>
</comment>
<sequence>MNFLKNEQLKVFFSIILGVLSGLVGVLIFGLSGYMISLSYFNPPLITIILIIVIIKLSGMSKGVFKYFERLYSHEATFQMINRLRVGFLRETLTRRNNMRDVRLIEKLNQYFDEIENYYIRMIYPIITAITIALIITLLSLYIDIKLLIILSLFSLFVLLFIPVLFKRRSTKLYDEKESTESELYLNIYGLIYGYSDLFINKEVEEKRNKIKALIEEHAKLNKSRQDAVSYIKMYAQILQIIGIALIIMYTNDVLLLPMIILIFINVVEVLIPVMQPISEVQRVRNTVNMLEASTESKEIFNNNLAVENLTYRYENSKRDVLKNVTLNINEGEKHVIIGPSGSGKSTLLHQLITKDSSVMPQFLDFYNGTLEDNLTMFGKNDVDHHTLNDYLEYFELKSLKLDDYIFSSAQISAGERKRLHAIRMSLEHKSTWIMDEPTAHLNEKLREKMWQLILKKETLIVVTHDFSHLESFDYIHYLKDGEIIETVTREGLKSKTSKVALIQQGFLQQ</sequence>
<dbReference type="SUPFAM" id="SSF52540">
    <property type="entry name" value="P-loop containing nucleoside triphosphate hydrolases"/>
    <property type="match status" value="1"/>
</dbReference>
<dbReference type="InterPro" id="IPR039421">
    <property type="entry name" value="Type_1_exporter"/>
</dbReference>
<dbReference type="Gene3D" id="1.20.1560.10">
    <property type="entry name" value="ABC transporter type 1, transmembrane domain"/>
    <property type="match status" value="1"/>
</dbReference>
<evidence type="ECO:0000259" key="10">
    <source>
        <dbReference type="PROSITE" id="PS50929"/>
    </source>
</evidence>
<dbReference type="PANTHER" id="PTHR24221">
    <property type="entry name" value="ATP-BINDING CASSETTE SUB-FAMILY B"/>
    <property type="match status" value="1"/>
</dbReference>
<evidence type="ECO:0000313" key="11">
    <source>
        <dbReference type="EMBL" id="MBB5175694.1"/>
    </source>
</evidence>
<comment type="subcellular location">
    <subcellularLocation>
        <location evidence="1">Cell membrane</location>
        <topology evidence="1">Multi-pass membrane protein</topology>
    </subcellularLocation>
</comment>
<evidence type="ECO:0000313" key="12">
    <source>
        <dbReference type="Proteomes" id="UP000579136"/>
    </source>
</evidence>
<feature type="domain" description="ABC transmembrane type-1" evidence="10">
    <location>
        <begin position="12"/>
        <end position="276"/>
    </location>
</feature>
<dbReference type="AlphaFoldDB" id="A0A9Q2CZH4"/>
<feature type="domain" description="ABC transporter" evidence="9">
    <location>
        <begin position="305"/>
        <end position="506"/>
    </location>
</feature>
<evidence type="ECO:0000256" key="4">
    <source>
        <dbReference type="ARBA" id="ARBA00022840"/>
    </source>
</evidence>
<name>A0A9Q2CZH4_9STAP</name>
<evidence type="ECO:0000256" key="3">
    <source>
        <dbReference type="ARBA" id="ARBA00022741"/>
    </source>
</evidence>
<dbReference type="GO" id="GO:0034040">
    <property type="term" value="F:ATPase-coupled lipid transmembrane transporter activity"/>
    <property type="evidence" value="ECO:0007669"/>
    <property type="project" value="TreeGrafter"/>
</dbReference>
<gene>
    <name evidence="11" type="ORF">HNQ45_000569</name>
</gene>
<dbReference type="Pfam" id="PF00005">
    <property type="entry name" value="ABC_tran"/>
    <property type="match status" value="1"/>
</dbReference>
<dbReference type="GO" id="GO:0005886">
    <property type="term" value="C:plasma membrane"/>
    <property type="evidence" value="ECO:0007669"/>
    <property type="project" value="UniProtKB-SubCell"/>
</dbReference>
<comment type="function">
    <text evidence="7">May be involved in multidrug export. Transmembrane domains (TMD) form a pore in the cell membrane and the ATP-binding domain (NBD) is responsible for energy generation.</text>
</comment>
<dbReference type="GO" id="GO:0016887">
    <property type="term" value="F:ATP hydrolysis activity"/>
    <property type="evidence" value="ECO:0007669"/>
    <property type="project" value="InterPro"/>
</dbReference>
<dbReference type="InterPro" id="IPR011527">
    <property type="entry name" value="ABC1_TM_dom"/>
</dbReference>
<keyword evidence="3" id="KW-0547">Nucleotide-binding</keyword>
<evidence type="ECO:0000256" key="8">
    <source>
        <dbReference type="SAM" id="Phobius"/>
    </source>
</evidence>
<feature type="transmembrane region" description="Helical" evidence="8">
    <location>
        <begin position="12"/>
        <end position="34"/>
    </location>
</feature>
<dbReference type="InterPro" id="IPR036640">
    <property type="entry name" value="ABC1_TM_sf"/>
</dbReference>
<dbReference type="GO" id="GO:0005524">
    <property type="term" value="F:ATP binding"/>
    <property type="evidence" value="ECO:0007669"/>
    <property type="project" value="UniProtKB-KW"/>
</dbReference>
<feature type="transmembrane region" description="Helical" evidence="8">
    <location>
        <begin position="149"/>
        <end position="166"/>
    </location>
</feature>
<keyword evidence="6 8" id="KW-0472">Membrane</keyword>
<dbReference type="InterPro" id="IPR027417">
    <property type="entry name" value="P-loop_NTPase"/>
</dbReference>
<dbReference type="InterPro" id="IPR003593">
    <property type="entry name" value="AAA+_ATPase"/>
</dbReference>
<evidence type="ECO:0000256" key="6">
    <source>
        <dbReference type="ARBA" id="ARBA00023136"/>
    </source>
</evidence>
<protein>
    <submittedName>
        <fullName evidence="11">ATP-binding cassette subfamily C protein CydC</fullName>
    </submittedName>
</protein>
<proteinExistence type="predicted"/>
<dbReference type="Proteomes" id="UP000579136">
    <property type="component" value="Unassembled WGS sequence"/>
</dbReference>
<dbReference type="SUPFAM" id="SSF90123">
    <property type="entry name" value="ABC transporter transmembrane region"/>
    <property type="match status" value="1"/>
</dbReference>
<dbReference type="RefSeq" id="WP_183673226.1">
    <property type="nucleotide sequence ID" value="NZ_CBCRYX010000002.1"/>
</dbReference>
<dbReference type="SMART" id="SM00382">
    <property type="entry name" value="AAA"/>
    <property type="match status" value="1"/>
</dbReference>
<dbReference type="PROSITE" id="PS50929">
    <property type="entry name" value="ABC_TM1F"/>
    <property type="match status" value="1"/>
</dbReference>
<evidence type="ECO:0000256" key="2">
    <source>
        <dbReference type="ARBA" id="ARBA00022692"/>
    </source>
</evidence>
<feature type="transmembrane region" description="Helical" evidence="8">
    <location>
        <begin position="122"/>
        <end position="143"/>
    </location>
</feature>
<evidence type="ECO:0000256" key="5">
    <source>
        <dbReference type="ARBA" id="ARBA00022989"/>
    </source>
</evidence>